<dbReference type="GO" id="GO:0005886">
    <property type="term" value="C:plasma membrane"/>
    <property type="evidence" value="ECO:0007669"/>
    <property type="project" value="UniProtKB-SubCell"/>
</dbReference>
<evidence type="ECO:0000256" key="3">
    <source>
        <dbReference type="ARBA" id="ARBA00022676"/>
    </source>
</evidence>
<feature type="transmembrane region" description="Helical" evidence="8">
    <location>
        <begin position="168"/>
        <end position="183"/>
    </location>
</feature>
<proteinExistence type="predicted"/>
<evidence type="ECO:0000313" key="9">
    <source>
        <dbReference type="EMBL" id="PKD27047.1"/>
    </source>
</evidence>
<feature type="transmembrane region" description="Helical" evidence="8">
    <location>
        <begin position="359"/>
        <end position="381"/>
    </location>
</feature>
<keyword evidence="4" id="KW-0808">Transferase</keyword>
<keyword evidence="6 8" id="KW-1133">Transmembrane helix</keyword>
<dbReference type="RefSeq" id="WP_169923325.1">
    <property type="nucleotide sequence ID" value="NZ_CABMMZ010000073.1"/>
</dbReference>
<dbReference type="Proteomes" id="UP000233425">
    <property type="component" value="Unassembled WGS sequence"/>
</dbReference>
<comment type="subcellular location">
    <subcellularLocation>
        <location evidence="1">Cell membrane</location>
        <topology evidence="1">Multi-pass membrane protein</topology>
    </subcellularLocation>
</comment>
<organism evidence="9 10">
    <name type="scientific">Ruminococcus bromii</name>
    <dbReference type="NCBI Taxonomy" id="40518"/>
    <lineage>
        <taxon>Bacteria</taxon>
        <taxon>Bacillati</taxon>
        <taxon>Bacillota</taxon>
        <taxon>Clostridia</taxon>
        <taxon>Eubacteriales</taxon>
        <taxon>Oscillospiraceae</taxon>
        <taxon>Ruminococcus</taxon>
    </lineage>
</organism>
<feature type="transmembrane region" description="Helical" evidence="8">
    <location>
        <begin position="12"/>
        <end position="29"/>
    </location>
</feature>
<reference evidence="9" key="1">
    <citation type="journal article" date="2018" name="Environ. Microbiol.">
        <title>Sporulation capability and amylosome conservation among diverse human colonic and rumen isolates of the keystone starch-degrader Ruminococcus bromii.</title>
        <authorList>
            <person name="Mukhopadhya I."/>
            <person name="Morais S."/>
            <person name="Laverde-Gomez J."/>
            <person name="Sheridan P.O."/>
            <person name="Walker A.W."/>
            <person name="Kelly W."/>
            <person name="Klieve A.V."/>
            <person name="Ouwerkerk D."/>
            <person name="Duncan S.H."/>
            <person name="Louis P."/>
            <person name="Koropatkin N."/>
            <person name="Cockburn D."/>
            <person name="Kibler R."/>
            <person name="Cooper P.J."/>
            <person name="Sandoval C."/>
            <person name="Crost E."/>
            <person name="Juge N."/>
            <person name="Bayer E.A."/>
            <person name="Flint H.J."/>
        </authorList>
    </citation>
    <scope>NUCLEOTIDE SEQUENCE [LARGE SCALE GENOMIC DNA]</scope>
    <source>
        <strain evidence="9">ATCC 27255</strain>
    </source>
</reference>
<keyword evidence="3" id="KW-0328">Glycosyltransferase</keyword>
<dbReference type="AlphaFoldDB" id="A0A2N0UJ80"/>
<comment type="caution">
    <text evidence="9">The sequence shown here is derived from an EMBL/GenBank/DDBJ whole genome shotgun (WGS) entry which is preliminary data.</text>
</comment>
<dbReference type="GO" id="GO:0016763">
    <property type="term" value="F:pentosyltransferase activity"/>
    <property type="evidence" value="ECO:0007669"/>
    <property type="project" value="TreeGrafter"/>
</dbReference>
<keyword evidence="7 8" id="KW-0472">Membrane</keyword>
<evidence type="ECO:0000256" key="6">
    <source>
        <dbReference type="ARBA" id="ARBA00022989"/>
    </source>
</evidence>
<evidence type="ECO:0000256" key="8">
    <source>
        <dbReference type="SAM" id="Phobius"/>
    </source>
</evidence>
<dbReference type="PANTHER" id="PTHR33908">
    <property type="entry name" value="MANNOSYLTRANSFERASE YKCB-RELATED"/>
    <property type="match status" value="1"/>
</dbReference>
<feature type="transmembrane region" description="Helical" evidence="8">
    <location>
        <begin position="333"/>
        <end position="353"/>
    </location>
</feature>
<gene>
    <name evidence="9" type="ORF">RBATCC27255_01914</name>
</gene>
<feature type="transmembrane region" description="Helical" evidence="8">
    <location>
        <begin position="300"/>
        <end position="321"/>
    </location>
</feature>
<accession>A0A2N0UJ80</accession>
<name>A0A2N0UJ80_9FIRM</name>
<evidence type="ECO:0000256" key="5">
    <source>
        <dbReference type="ARBA" id="ARBA00022692"/>
    </source>
</evidence>
<protein>
    <submittedName>
        <fullName evidence="9">Putative membrane protein</fullName>
    </submittedName>
</protein>
<keyword evidence="5 8" id="KW-0812">Transmembrane</keyword>
<dbReference type="InterPro" id="IPR050297">
    <property type="entry name" value="LipidA_mod_glycosyltrf_83"/>
</dbReference>
<dbReference type="EMBL" id="NNSR01000073">
    <property type="protein sequence ID" value="PKD27047.1"/>
    <property type="molecule type" value="Genomic_DNA"/>
</dbReference>
<dbReference type="PANTHER" id="PTHR33908:SF11">
    <property type="entry name" value="MEMBRANE PROTEIN"/>
    <property type="match status" value="1"/>
</dbReference>
<keyword evidence="10" id="KW-1185">Reference proteome</keyword>
<feature type="transmembrane region" description="Helical" evidence="8">
    <location>
        <begin position="277"/>
        <end position="294"/>
    </location>
</feature>
<feature type="transmembrane region" description="Helical" evidence="8">
    <location>
        <begin position="195"/>
        <end position="223"/>
    </location>
</feature>
<evidence type="ECO:0000256" key="7">
    <source>
        <dbReference type="ARBA" id="ARBA00023136"/>
    </source>
</evidence>
<dbReference type="GO" id="GO:0009103">
    <property type="term" value="P:lipopolysaccharide biosynthetic process"/>
    <property type="evidence" value="ECO:0007669"/>
    <property type="project" value="UniProtKB-ARBA"/>
</dbReference>
<keyword evidence="2" id="KW-1003">Cell membrane</keyword>
<feature type="transmembrane region" description="Helical" evidence="8">
    <location>
        <begin position="111"/>
        <end position="129"/>
    </location>
</feature>
<evidence type="ECO:0000256" key="2">
    <source>
        <dbReference type="ARBA" id="ARBA00022475"/>
    </source>
</evidence>
<feature type="transmembrane region" description="Helical" evidence="8">
    <location>
        <begin position="141"/>
        <end position="162"/>
    </location>
</feature>
<sequence>MKIDNKKARIILAVIIAVSLVISTVYMFAKQGFHEDELLTYNLANSSKQLNVDGGWNSPEDFSEYLAVSPDDRFDYAQVYENQIIDASHPPLYYALVHTVCSFFPGVFSKWLAYSINVLAMAGILIMLYKIGRKITGNNLYALIGVGAYALSIACITTTIYLRMYATLTFWVLAFVYMSIKLYEKKNTVSIKDCILLAVTVLCGVLTQYYFILFAGLTGLVFLVLKIREKCGKDLIKYIIAAVVGAGLALCIYPYIISNVLGGNRGLSSLDMSALDMITVVTYVFYKLCTYVQILAKDMFINQVWLLGLCTAAVIGFGIYFRFVKKVKIPKKAMFAVVPAVCYFIGISLVSPFNSDRYVMASLPLIAMLFAFSFIRIFTLFKNQKIRLAVPVCILLASVTAFVTVKPYYTYGKTNLYEPKTDNCIFVGTAMLEWNKCIDKFMNYDSTMIVQSSKFSPTLGDELEEFAEKRGVITNGKVSSLAEAFMFNGDTNKQETDSMEKLKTDKKLASLDEVTVYVSRLADKDDVLKYITENTKFKNYELIQADYSFEDFYNWYDYFVETESYCNVYRFY</sequence>
<evidence type="ECO:0000256" key="4">
    <source>
        <dbReference type="ARBA" id="ARBA00022679"/>
    </source>
</evidence>
<evidence type="ECO:0000256" key="1">
    <source>
        <dbReference type="ARBA" id="ARBA00004651"/>
    </source>
</evidence>
<feature type="transmembrane region" description="Helical" evidence="8">
    <location>
        <begin position="388"/>
        <end position="409"/>
    </location>
</feature>
<evidence type="ECO:0000313" key="10">
    <source>
        <dbReference type="Proteomes" id="UP000233425"/>
    </source>
</evidence>
<feature type="transmembrane region" description="Helical" evidence="8">
    <location>
        <begin position="235"/>
        <end position="256"/>
    </location>
</feature>